<protein>
    <submittedName>
        <fullName evidence="6">GT23 domain-containing protein</fullName>
    </submittedName>
</protein>
<dbReference type="Proteomes" id="UP000887565">
    <property type="component" value="Unplaced"/>
</dbReference>
<sequence length="93" mass="10320">MNRTLVLQSRPWSYSDKGWTSVFLPLSGGANGQNDDYAAENSCVNSEDEVQEWSSGVNYQESKIISLPIVDSLHPRPPQLPLAFPKELASELL</sequence>
<accession>A0A915HX40</accession>
<evidence type="ECO:0000256" key="2">
    <source>
        <dbReference type="ARBA" id="ARBA00022679"/>
    </source>
</evidence>
<keyword evidence="5" id="KW-1185">Reference proteome</keyword>
<reference evidence="6" key="1">
    <citation type="submission" date="2022-11" db="UniProtKB">
        <authorList>
            <consortium name="WormBaseParasite"/>
        </authorList>
    </citation>
    <scope>IDENTIFICATION</scope>
</reference>
<feature type="domain" description="GT23" evidence="4">
    <location>
        <begin position="1"/>
        <end position="93"/>
    </location>
</feature>
<evidence type="ECO:0000259" key="4">
    <source>
        <dbReference type="PROSITE" id="PS51659"/>
    </source>
</evidence>
<evidence type="ECO:0000313" key="6">
    <source>
        <dbReference type="WBParaSite" id="nRc.2.0.1.t05876-RA"/>
    </source>
</evidence>
<dbReference type="Pfam" id="PF19745">
    <property type="entry name" value="FUT8_N_cat"/>
    <property type="match status" value="1"/>
</dbReference>
<keyword evidence="2 3" id="KW-0808">Transferase</keyword>
<dbReference type="PROSITE" id="PS51659">
    <property type="entry name" value="GT23"/>
    <property type="match status" value="1"/>
</dbReference>
<dbReference type="AlphaFoldDB" id="A0A915HX40"/>
<dbReference type="InterPro" id="IPR045573">
    <property type="entry name" value="Fut8_N_cat"/>
</dbReference>
<dbReference type="GO" id="GO:0016758">
    <property type="term" value="F:hexosyltransferase activity"/>
    <property type="evidence" value="ECO:0007669"/>
    <property type="project" value="UniProtKB-UniRule"/>
</dbReference>
<evidence type="ECO:0000313" key="5">
    <source>
        <dbReference type="Proteomes" id="UP000887565"/>
    </source>
</evidence>
<keyword evidence="1 3" id="KW-0328">Glycosyltransferase</keyword>
<evidence type="ECO:0000256" key="3">
    <source>
        <dbReference type="PROSITE-ProRule" id="PRU00992"/>
    </source>
</evidence>
<name>A0A915HX40_ROMCU</name>
<comment type="caution">
    <text evidence="3">Lacks conserved residue(s) required for the propagation of feature annotation.</text>
</comment>
<dbReference type="InterPro" id="IPR027350">
    <property type="entry name" value="GT23_dom"/>
</dbReference>
<proteinExistence type="inferred from homology"/>
<dbReference type="WBParaSite" id="nRc.2.0.1.t05876-RA">
    <property type="protein sequence ID" value="nRc.2.0.1.t05876-RA"/>
    <property type="gene ID" value="nRc.2.0.1.g05876"/>
</dbReference>
<evidence type="ECO:0000256" key="1">
    <source>
        <dbReference type="ARBA" id="ARBA00022676"/>
    </source>
</evidence>
<organism evidence="5 6">
    <name type="scientific">Romanomermis culicivorax</name>
    <name type="common">Nematode worm</name>
    <dbReference type="NCBI Taxonomy" id="13658"/>
    <lineage>
        <taxon>Eukaryota</taxon>
        <taxon>Metazoa</taxon>
        <taxon>Ecdysozoa</taxon>
        <taxon>Nematoda</taxon>
        <taxon>Enoplea</taxon>
        <taxon>Dorylaimia</taxon>
        <taxon>Mermithida</taxon>
        <taxon>Mermithoidea</taxon>
        <taxon>Mermithidae</taxon>
        <taxon>Romanomermis</taxon>
    </lineage>
</organism>
<comment type="similarity">
    <text evidence="3">Belongs to the glycosyltransferase 23 family.</text>
</comment>